<keyword evidence="2" id="KW-1185">Reference proteome</keyword>
<name>A0A7D9KM23_PARCT</name>
<proteinExistence type="predicted"/>
<dbReference type="EMBL" id="CACRXK020044341">
    <property type="protein sequence ID" value="CAB4046006.1"/>
    <property type="molecule type" value="Genomic_DNA"/>
</dbReference>
<gene>
    <name evidence="1" type="ORF">PACLA_8A014671</name>
</gene>
<reference evidence="1" key="1">
    <citation type="submission" date="2020-04" db="EMBL/GenBank/DDBJ databases">
        <authorList>
            <person name="Alioto T."/>
            <person name="Alioto T."/>
            <person name="Gomez Garrido J."/>
        </authorList>
    </citation>
    <scope>NUCLEOTIDE SEQUENCE</scope>
    <source>
        <strain evidence="1">A484AB</strain>
    </source>
</reference>
<keyword evidence="1" id="KW-0808">Transferase</keyword>
<organism evidence="1 2">
    <name type="scientific">Paramuricea clavata</name>
    <name type="common">Red gorgonian</name>
    <name type="synonym">Violescent sea-whip</name>
    <dbReference type="NCBI Taxonomy" id="317549"/>
    <lineage>
        <taxon>Eukaryota</taxon>
        <taxon>Metazoa</taxon>
        <taxon>Cnidaria</taxon>
        <taxon>Anthozoa</taxon>
        <taxon>Octocorallia</taxon>
        <taxon>Malacalcyonacea</taxon>
        <taxon>Plexauridae</taxon>
        <taxon>Paramuricea</taxon>
    </lineage>
</organism>
<dbReference type="OrthoDB" id="5976521at2759"/>
<dbReference type="Proteomes" id="UP001152795">
    <property type="component" value="Unassembled WGS sequence"/>
</dbReference>
<keyword evidence="1" id="KW-0548">Nucleotidyltransferase</keyword>
<dbReference type="GO" id="GO:0003964">
    <property type="term" value="F:RNA-directed DNA polymerase activity"/>
    <property type="evidence" value="ECO:0007669"/>
    <property type="project" value="UniProtKB-KW"/>
</dbReference>
<evidence type="ECO:0000313" key="1">
    <source>
        <dbReference type="EMBL" id="CAB4046006.1"/>
    </source>
</evidence>
<dbReference type="InterPro" id="IPR036691">
    <property type="entry name" value="Endo/exonu/phosph_ase_sf"/>
</dbReference>
<sequence length="101" mass="11571">TDTKIEHLVELAYFESQEIILVGDVNLDYLNQSAYSKRRLAKTLKSLNMSQHVIVVTRPKSKTCLDHVYSTHGHFIADIIVPNIGLADHLPVFVCRKYFDQ</sequence>
<feature type="non-terminal residue" evidence="1">
    <location>
        <position position="1"/>
    </location>
</feature>
<dbReference type="SUPFAM" id="SSF56219">
    <property type="entry name" value="DNase I-like"/>
    <property type="match status" value="1"/>
</dbReference>
<keyword evidence="1" id="KW-0695">RNA-directed DNA polymerase</keyword>
<feature type="non-terminal residue" evidence="1">
    <location>
        <position position="101"/>
    </location>
</feature>
<dbReference type="AlphaFoldDB" id="A0A7D9KM23"/>
<accession>A0A7D9KM23</accession>
<protein>
    <submittedName>
        <fullName evidence="1">RNA-directed DNA polymerase from mobile element jockey</fullName>
    </submittedName>
</protein>
<evidence type="ECO:0000313" key="2">
    <source>
        <dbReference type="Proteomes" id="UP001152795"/>
    </source>
</evidence>
<comment type="caution">
    <text evidence="1">The sequence shown here is derived from an EMBL/GenBank/DDBJ whole genome shotgun (WGS) entry which is preliminary data.</text>
</comment>